<evidence type="ECO:0000256" key="1">
    <source>
        <dbReference type="ARBA" id="ARBA00004496"/>
    </source>
</evidence>
<keyword evidence="8" id="KW-0862">Zinc</keyword>
<proteinExistence type="inferred from homology"/>
<keyword evidence="6" id="KW-0678">Repressor</keyword>
<dbReference type="InterPro" id="IPR036388">
    <property type="entry name" value="WH-like_DNA-bd_sf"/>
</dbReference>
<keyword evidence="5" id="KW-0963">Cytoplasm</keyword>
<accession>A0ABX2B3X0</accession>
<evidence type="ECO:0000256" key="3">
    <source>
        <dbReference type="ARBA" id="ARBA00011738"/>
    </source>
</evidence>
<dbReference type="InterPro" id="IPR043135">
    <property type="entry name" value="Fur_C"/>
</dbReference>
<keyword evidence="7" id="KW-0479">Metal-binding</keyword>
<keyword evidence="10" id="KW-0238">DNA-binding</keyword>
<dbReference type="PANTHER" id="PTHR33202">
    <property type="entry name" value="ZINC UPTAKE REGULATION PROTEIN"/>
    <property type="match status" value="1"/>
</dbReference>
<evidence type="ECO:0000313" key="12">
    <source>
        <dbReference type="EMBL" id="NPE26096.1"/>
    </source>
</evidence>
<name>A0ABX2B3X0_9BACT</name>
<dbReference type="InterPro" id="IPR002481">
    <property type="entry name" value="FUR"/>
</dbReference>
<dbReference type="EMBL" id="JABKKJ010000028">
    <property type="protein sequence ID" value="NPE26096.1"/>
    <property type="molecule type" value="Genomic_DNA"/>
</dbReference>
<sequence length="161" mass="18911">MKDCVKAEVRQILTDYLEQRNHRKTPERFAILDTVYSLNRRFSIQDLSDELEKSNFAVSRATIYNTINLFMKLRLVICHRLNDGTLYEACHSNENHCLQICSICGSVVELNVSDIADAIENIRLKRFRKERFSLYLYGTCSSCQARITRRKKKEQNIKQNI</sequence>
<evidence type="ECO:0000256" key="11">
    <source>
        <dbReference type="ARBA" id="ARBA00023163"/>
    </source>
</evidence>
<comment type="subunit">
    <text evidence="3">Homodimer.</text>
</comment>
<comment type="subcellular location">
    <subcellularLocation>
        <location evidence="1">Cytoplasm</location>
    </subcellularLocation>
</comment>
<dbReference type="PANTHER" id="PTHR33202:SF2">
    <property type="entry name" value="FERRIC UPTAKE REGULATION PROTEIN"/>
    <property type="match status" value="1"/>
</dbReference>
<organism evidence="12 13">
    <name type="scientific">Xylanibacter caecicola</name>
    <dbReference type="NCBI Taxonomy" id="2736294"/>
    <lineage>
        <taxon>Bacteria</taxon>
        <taxon>Pseudomonadati</taxon>
        <taxon>Bacteroidota</taxon>
        <taxon>Bacteroidia</taxon>
        <taxon>Bacteroidales</taxon>
        <taxon>Prevotellaceae</taxon>
        <taxon>Xylanibacter</taxon>
    </lineage>
</organism>
<evidence type="ECO:0000256" key="2">
    <source>
        <dbReference type="ARBA" id="ARBA00007957"/>
    </source>
</evidence>
<dbReference type="RefSeq" id="WP_172345564.1">
    <property type="nucleotide sequence ID" value="NZ_CASYYZ010000085.1"/>
</dbReference>
<keyword evidence="13" id="KW-1185">Reference proteome</keyword>
<dbReference type="InterPro" id="IPR036390">
    <property type="entry name" value="WH_DNA-bd_sf"/>
</dbReference>
<dbReference type="CDD" id="cd07153">
    <property type="entry name" value="Fur_like"/>
    <property type="match status" value="1"/>
</dbReference>
<evidence type="ECO:0000256" key="7">
    <source>
        <dbReference type="ARBA" id="ARBA00022723"/>
    </source>
</evidence>
<evidence type="ECO:0000256" key="6">
    <source>
        <dbReference type="ARBA" id="ARBA00022491"/>
    </source>
</evidence>
<keyword evidence="11" id="KW-0804">Transcription</keyword>
<evidence type="ECO:0000256" key="4">
    <source>
        <dbReference type="ARBA" id="ARBA00020910"/>
    </source>
</evidence>
<comment type="caution">
    <text evidence="12">The sequence shown here is derived from an EMBL/GenBank/DDBJ whole genome shotgun (WGS) entry which is preliminary data.</text>
</comment>
<evidence type="ECO:0000256" key="10">
    <source>
        <dbReference type="ARBA" id="ARBA00023125"/>
    </source>
</evidence>
<dbReference type="SUPFAM" id="SSF46785">
    <property type="entry name" value="Winged helix' DNA-binding domain"/>
    <property type="match status" value="1"/>
</dbReference>
<dbReference type="Proteomes" id="UP000820977">
    <property type="component" value="Unassembled WGS sequence"/>
</dbReference>
<evidence type="ECO:0000256" key="8">
    <source>
        <dbReference type="ARBA" id="ARBA00022833"/>
    </source>
</evidence>
<evidence type="ECO:0000256" key="9">
    <source>
        <dbReference type="ARBA" id="ARBA00023015"/>
    </source>
</evidence>
<dbReference type="Pfam" id="PF01475">
    <property type="entry name" value="FUR"/>
    <property type="match status" value="1"/>
</dbReference>
<gene>
    <name evidence="12" type="ORF">HPS54_11355</name>
</gene>
<evidence type="ECO:0000256" key="5">
    <source>
        <dbReference type="ARBA" id="ARBA00022490"/>
    </source>
</evidence>
<reference evidence="12 13" key="1">
    <citation type="submission" date="2020-05" db="EMBL/GenBank/DDBJ databases">
        <title>Distinct polysaccharide utilization as determinants for interspecies competition between intestinal Prevotella spp.</title>
        <authorList>
            <person name="Galvez E.J.C."/>
            <person name="Iljazovic A."/>
            <person name="Strowig T."/>
        </authorList>
    </citation>
    <scope>NUCLEOTIDE SEQUENCE [LARGE SCALE GENOMIC DNA]</scope>
    <source>
        <strain evidence="12 13">PCHR</strain>
    </source>
</reference>
<dbReference type="Gene3D" id="3.30.1490.190">
    <property type="match status" value="1"/>
</dbReference>
<keyword evidence="9" id="KW-0805">Transcription regulation</keyword>
<dbReference type="Gene3D" id="1.10.10.10">
    <property type="entry name" value="Winged helix-like DNA-binding domain superfamily/Winged helix DNA-binding domain"/>
    <property type="match status" value="1"/>
</dbReference>
<comment type="similarity">
    <text evidence="2">Belongs to the Fur family.</text>
</comment>
<evidence type="ECO:0000313" key="13">
    <source>
        <dbReference type="Proteomes" id="UP000820977"/>
    </source>
</evidence>
<protein>
    <recommendedName>
        <fullName evidence="4">Ferric uptake regulation protein</fullName>
    </recommendedName>
</protein>